<dbReference type="AlphaFoldDB" id="A0A2S5KS16"/>
<dbReference type="Pfam" id="PF03480">
    <property type="entry name" value="DctP"/>
    <property type="match status" value="1"/>
</dbReference>
<sequence>MSLNSRSVVASRPARAWKRAALGLALACAAGSASATTTLRFAHIWPTTAAIHKEVFQAWADTVEKESNGELKVQIFPAQTLTKSDTAYQGVVNGIADITAIVQGYTAGRFPLSQVVELPGVSMSAKQGSCITQSLYDEGKIASEYADSHVLYLFASGPGYIHTSDKVVKTPEDLQGLRIRRPTAVVGKLLSEMGAQPVGLPAPEIYSSMQRGLLDGVAINWEGLKTFRVSELSNEHTEVPFYSLVFVTTMNKKTYDRLPDNLKKVIDDNSGMKWAMKAGTVFAAQDAEGRAEAKGSILEVKDPLASGPWAAPLKKATEGYLDELNASGKNATEVYDEAKRLQGECAI</sequence>
<name>A0A2S5KS16_9PROT</name>
<accession>A0A2S5KS16</accession>
<keyword evidence="1 2" id="KW-0732">Signal</keyword>
<dbReference type="OrthoDB" id="9177965at2"/>
<dbReference type="Proteomes" id="UP000238196">
    <property type="component" value="Unassembled WGS sequence"/>
</dbReference>
<evidence type="ECO:0000256" key="1">
    <source>
        <dbReference type="ARBA" id="ARBA00022729"/>
    </source>
</evidence>
<gene>
    <name evidence="3" type="ORF">C4K68_09230</name>
</gene>
<evidence type="ECO:0000313" key="3">
    <source>
        <dbReference type="EMBL" id="PPC77651.1"/>
    </source>
</evidence>
<reference evidence="3 4" key="1">
    <citation type="submission" date="2018-02" db="EMBL/GenBank/DDBJ databases">
        <title>novel marine gammaproteobacteria from coastal saline agro ecosystem.</title>
        <authorList>
            <person name="Krishnan R."/>
            <person name="Ramesh Kumar N."/>
        </authorList>
    </citation>
    <scope>NUCLEOTIDE SEQUENCE [LARGE SCALE GENOMIC DNA]</scope>
    <source>
        <strain evidence="3 4">228</strain>
    </source>
</reference>
<dbReference type="PANTHER" id="PTHR33376">
    <property type="match status" value="1"/>
</dbReference>
<evidence type="ECO:0000256" key="2">
    <source>
        <dbReference type="SAM" id="SignalP"/>
    </source>
</evidence>
<dbReference type="EMBL" id="PRLP01000028">
    <property type="protein sequence ID" value="PPC77651.1"/>
    <property type="molecule type" value="Genomic_DNA"/>
</dbReference>
<evidence type="ECO:0000313" key="4">
    <source>
        <dbReference type="Proteomes" id="UP000238196"/>
    </source>
</evidence>
<comment type="caution">
    <text evidence="3">The sequence shown here is derived from an EMBL/GenBank/DDBJ whole genome shotgun (WGS) entry which is preliminary data.</text>
</comment>
<protein>
    <submittedName>
        <fullName evidence="3">C4-dicarboxylate ABC transporter substrate-binding protein</fullName>
    </submittedName>
</protein>
<feature type="signal peptide" evidence="2">
    <location>
        <begin position="1"/>
        <end position="35"/>
    </location>
</feature>
<dbReference type="CDD" id="cd13665">
    <property type="entry name" value="PBP2_TRAP_Dctp3_4"/>
    <property type="match status" value="1"/>
</dbReference>
<dbReference type="PANTHER" id="PTHR33376:SF15">
    <property type="entry name" value="BLL6794 PROTEIN"/>
    <property type="match status" value="1"/>
</dbReference>
<dbReference type="NCBIfam" id="NF037995">
    <property type="entry name" value="TRAP_S1"/>
    <property type="match status" value="1"/>
</dbReference>
<dbReference type="Gene3D" id="3.40.190.170">
    <property type="entry name" value="Bacterial extracellular solute-binding protein, family 7"/>
    <property type="match status" value="1"/>
</dbReference>
<dbReference type="InterPro" id="IPR038404">
    <property type="entry name" value="TRAP_DctP_sf"/>
</dbReference>
<organism evidence="3 4">
    <name type="scientific">Proteobacteria bacterium 228</name>
    <dbReference type="NCBI Taxonomy" id="2083153"/>
    <lineage>
        <taxon>Bacteria</taxon>
        <taxon>Pseudomonadati</taxon>
        <taxon>Pseudomonadota</taxon>
    </lineage>
</organism>
<dbReference type="InterPro" id="IPR018389">
    <property type="entry name" value="DctP_fam"/>
</dbReference>
<dbReference type="GO" id="GO:0055085">
    <property type="term" value="P:transmembrane transport"/>
    <property type="evidence" value="ECO:0007669"/>
    <property type="project" value="InterPro"/>
</dbReference>
<feature type="chain" id="PRO_5015453852" evidence="2">
    <location>
        <begin position="36"/>
        <end position="347"/>
    </location>
</feature>
<proteinExistence type="predicted"/>